<name>A0A381YL18_9ZZZZ</name>
<accession>A0A381YL18</accession>
<keyword evidence="1" id="KW-0812">Transmembrane</keyword>
<dbReference type="AlphaFoldDB" id="A0A381YL18"/>
<organism evidence="2">
    <name type="scientific">marine metagenome</name>
    <dbReference type="NCBI Taxonomy" id="408172"/>
    <lineage>
        <taxon>unclassified sequences</taxon>
        <taxon>metagenomes</taxon>
        <taxon>ecological metagenomes</taxon>
    </lineage>
</organism>
<keyword evidence="1" id="KW-0472">Membrane</keyword>
<evidence type="ECO:0000256" key="1">
    <source>
        <dbReference type="SAM" id="Phobius"/>
    </source>
</evidence>
<proteinExistence type="predicted"/>
<gene>
    <name evidence="2" type="ORF">METZ01_LOCUS130559</name>
</gene>
<dbReference type="EMBL" id="UINC01018489">
    <property type="protein sequence ID" value="SVA77705.1"/>
    <property type="molecule type" value="Genomic_DNA"/>
</dbReference>
<keyword evidence="1" id="KW-1133">Transmembrane helix</keyword>
<reference evidence="2" key="1">
    <citation type="submission" date="2018-05" db="EMBL/GenBank/DDBJ databases">
        <authorList>
            <person name="Lanie J.A."/>
            <person name="Ng W.-L."/>
            <person name="Kazmierczak K.M."/>
            <person name="Andrzejewski T.M."/>
            <person name="Davidsen T.M."/>
            <person name="Wayne K.J."/>
            <person name="Tettelin H."/>
            <person name="Glass J.I."/>
            <person name="Rusch D."/>
            <person name="Podicherti R."/>
            <person name="Tsui H.-C.T."/>
            <person name="Winkler M.E."/>
        </authorList>
    </citation>
    <scope>NUCLEOTIDE SEQUENCE</scope>
</reference>
<dbReference type="InterPro" id="IPR030888">
    <property type="entry name" value="Put_ccm"/>
</dbReference>
<evidence type="ECO:0008006" key="3">
    <source>
        <dbReference type="Google" id="ProtNLM"/>
    </source>
</evidence>
<feature type="transmembrane region" description="Helical" evidence="1">
    <location>
        <begin position="140"/>
        <end position="160"/>
    </location>
</feature>
<sequence length="180" mass="20105">MKLFNFAVALIIILGGVIILDLPSVALAQSTPIVNGIVVDIEIDDDKQLITFVVSDSGGILTTFKVSDTTKYGLENQAGDRWVSNHKEGSIEAARRLFEHQERFAPVTVSYTEVSESSGRITVIATSVVDREQGKLETNLGYIFAVFAITWIMFFAYLFYMDRKQKVVQYEITQIKASLK</sequence>
<evidence type="ECO:0000313" key="2">
    <source>
        <dbReference type="EMBL" id="SVA77705.1"/>
    </source>
</evidence>
<protein>
    <recommendedName>
        <fullName evidence="3">CcmD family protein</fullName>
    </recommendedName>
</protein>
<dbReference type="NCBIfam" id="TIGR04391">
    <property type="entry name" value="CcmD_alt_fam"/>
    <property type="match status" value="1"/>
</dbReference>